<dbReference type="Proteomes" id="UP000438983">
    <property type="component" value="Chromosome"/>
</dbReference>
<dbReference type="NCBIfam" id="TIGR01140">
    <property type="entry name" value="L_thr_O3P_dcar"/>
    <property type="match status" value="1"/>
</dbReference>
<evidence type="ECO:0000256" key="9">
    <source>
        <dbReference type="ARBA" id="ARBA00048531"/>
    </source>
</evidence>
<comment type="catalytic activity">
    <reaction evidence="9">
        <text>O-phospho-L-threonine + H(+) = (R)-1-aminopropan-2-yl phosphate + CO2</text>
        <dbReference type="Rhea" id="RHEA:11492"/>
        <dbReference type="ChEBI" id="CHEBI:15378"/>
        <dbReference type="ChEBI" id="CHEBI:16526"/>
        <dbReference type="ChEBI" id="CHEBI:58563"/>
        <dbReference type="ChEBI" id="CHEBI:58675"/>
        <dbReference type="EC" id="4.1.1.81"/>
    </reaction>
</comment>
<keyword evidence="6" id="KW-0663">Pyridoxal phosphate</keyword>
<dbReference type="InterPro" id="IPR005860">
    <property type="entry name" value="CobD"/>
</dbReference>
<dbReference type="InterPro" id="IPR015421">
    <property type="entry name" value="PyrdxlP-dep_Trfase_major"/>
</dbReference>
<dbReference type="GO" id="GO:0009236">
    <property type="term" value="P:cobalamin biosynthetic process"/>
    <property type="evidence" value="ECO:0007669"/>
    <property type="project" value="UniProtKB-UniPathway"/>
</dbReference>
<dbReference type="EC" id="4.1.1.81" evidence="4"/>
<evidence type="ECO:0000256" key="4">
    <source>
        <dbReference type="ARBA" id="ARBA00012285"/>
    </source>
</evidence>
<evidence type="ECO:0000313" key="11">
    <source>
        <dbReference type="EMBL" id="QGZ31799.1"/>
    </source>
</evidence>
<evidence type="ECO:0000256" key="3">
    <source>
        <dbReference type="ARBA" id="ARBA00004953"/>
    </source>
</evidence>
<gene>
    <name evidence="11" type="ORF">GQA94_17710</name>
</gene>
<proteinExistence type="predicted"/>
<dbReference type="PROSITE" id="PS00105">
    <property type="entry name" value="AA_TRANSFER_CLASS_1"/>
    <property type="match status" value="1"/>
</dbReference>
<dbReference type="Pfam" id="PF00155">
    <property type="entry name" value="Aminotran_1_2"/>
    <property type="match status" value="1"/>
</dbReference>
<reference evidence="11 12" key="1">
    <citation type="submission" date="2019-12" db="EMBL/GenBank/DDBJ databases">
        <title>Complete genome sequence of Pseudomonas stutzeri.</title>
        <authorList>
            <person name="Lim S.R."/>
            <person name="Kim J.H."/>
        </authorList>
    </citation>
    <scope>NUCLEOTIDE SEQUENCE [LARGE SCALE GENOMIC DNA]</scope>
    <source>
        <strain evidence="11 12">PM101005</strain>
    </source>
</reference>
<sequence>MLEHGGRLRAAAGEFGIALSDWLDLSTGIAPYGFDLPAIPAETWMRLPETDDALASAARDYYRAESLLPVAGSQAAIQVLPRLRRPSQVGIVSPCYGEHAQAWRREGHRLVEFSEGGIPRALDHLDVLVVVNPNNPTGRLMAPGRLLDWHAQLSSRGGWLIVDEAFIDPSPAQSLAMHSPLPGLIVLRSFGKFFAMAGARLGFVLAEPSLLGQLDEALGPWPIAGPSRLVGTALLSDRCAQRVQRKRLLADSERLARLLSAYALRPTGGCGLFQWVATGESNRLYAFLAGQGILVRRYRHPSSLRFGLPPDEQGWARLATALATFRERQTWAL</sequence>
<evidence type="ECO:0000313" key="12">
    <source>
        <dbReference type="Proteomes" id="UP000438983"/>
    </source>
</evidence>
<accession>A0A6I6LLS4</accession>
<feature type="domain" description="Aminotransferase class I/classII large" evidence="10">
    <location>
        <begin position="47"/>
        <end position="313"/>
    </location>
</feature>
<dbReference type="Gene3D" id="3.90.1150.10">
    <property type="entry name" value="Aspartate Aminotransferase, domain 1"/>
    <property type="match status" value="1"/>
</dbReference>
<comment type="cofactor">
    <cofactor evidence="1">
        <name>pyridoxal 5'-phosphate</name>
        <dbReference type="ChEBI" id="CHEBI:597326"/>
    </cofactor>
</comment>
<dbReference type="RefSeq" id="WP_158189241.1">
    <property type="nucleotide sequence ID" value="NZ_CP046902.1"/>
</dbReference>
<evidence type="ECO:0000256" key="2">
    <source>
        <dbReference type="ARBA" id="ARBA00003444"/>
    </source>
</evidence>
<dbReference type="PANTHER" id="PTHR42885">
    <property type="entry name" value="HISTIDINOL-PHOSPHATE AMINOTRANSFERASE-RELATED"/>
    <property type="match status" value="1"/>
</dbReference>
<evidence type="ECO:0000256" key="1">
    <source>
        <dbReference type="ARBA" id="ARBA00001933"/>
    </source>
</evidence>
<dbReference type="PANTHER" id="PTHR42885:SF1">
    <property type="entry name" value="THREONINE-PHOSPHATE DECARBOXYLASE"/>
    <property type="match status" value="1"/>
</dbReference>
<name>A0A6I6LLS4_STUST</name>
<protein>
    <recommendedName>
        <fullName evidence="4">threonine-phosphate decarboxylase</fullName>
        <ecNumber evidence="4">4.1.1.81</ecNumber>
    </recommendedName>
    <alternativeName>
        <fullName evidence="8">L-threonine-O-3-phosphate decarboxylase</fullName>
    </alternativeName>
</protein>
<comment type="pathway">
    <text evidence="3">Cofactor biosynthesis; adenosylcobalamin biosynthesis.</text>
</comment>
<organism evidence="11 12">
    <name type="scientific">Stutzerimonas stutzeri</name>
    <name type="common">Pseudomonas stutzeri</name>
    <dbReference type="NCBI Taxonomy" id="316"/>
    <lineage>
        <taxon>Bacteria</taxon>
        <taxon>Pseudomonadati</taxon>
        <taxon>Pseudomonadota</taxon>
        <taxon>Gammaproteobacteria</taxon>
        <taxon>Pseudomonadales</taxon>
        <taxon>Pseudomonadaceae</taxon>
        <taxon>Stutzerimonas</taxon>
    </lineage>
</organism>
<dbReference type="Gene3D" id="3.40.640.10">
    <property type="entry name" value="Type I PLP-dependent aspartate aminotransferase-like (Major domain)"/>
    <property type="match status" value="1"/>
</dbReference>
<evidence type="ECO:0000256" key="5">
    <source>
        <dbReference type="ARBA" id="ARBA00022573"/>
    </source>
</evidence>
<dbReference type="AlphaFoldDB" id="A0A6I6LLS4"/>
<dbReference type="InterPro" id="IPR015424">
    <property type="entry name" value="PyrdxlP-dep_Trfase"/>
</dbReference>
<evidence type="ECO:0000256" key="8">
    <source>
        <dbReference type="ARBA" id="ARBA00029996"/>
    </source>
</evidence>
<evidence type="ECO:0000256" key="6">
    <source>
        <dbReference type="ARBA" id="ARBA00022898"/>
    </source>
</evidence>
<dbReference type="InterPro" id="IPR004839">
    <property type="entry name" value="Aminotransferase_I/II_large"/>
</dbReference>
<dbReference type="SUPFAM" id="SSF53383">
    <property type="entry name" value="PLP-dependent transferases"/>
    <property type="match status" value="1"/>
</dbReference>
<dbReference type="InterPro" id="IPR004838">
    <property type="entry name" value="NHTrfase_class1_PyrdxlP-BS"/>
</dbReference>
<comment type="function">
    <text evidence="2">Decarboxylates L-threonine-O-3-phosphate to yield (R)-1-amino-2-propanol O-2-phosphate, the precursor for the linkage between the nucleotide loop and the corrin ring in cobalamin.</text>
</comment>
<evidence type="ECO:0000256" key="7">
    <source>
        <dbReference type="ARBA" id="ARBA00023239"/>
    </source>
</evidence>
<keyword evidence="5" id="KW-0169">Cobalamin biosynthesis</keyword>
<dbReference type="CDD" id="cd00609">
    <property type="entry name" value="AAT_like"/>
    <property type="match status" value="1"/>
</dbReference>
<dbReference type="GO" id="GO:0048472">
    <property type="term" value="F:threonine-phosphate decarboxylase activity"/>
    <property type="evidence" value="ECO:0007669"/>
    <property type="project" value="UniProtKB-EC"/>
</dbReference>
<dbReference type="EMBL" id="CP046902">
    <property type="protein sequence ID" value="QGZ31799.1"/>
    <property type="molecule type" value="Genomic_DNA"/>
</dbReference>
<dbReference type="GO" id="GO:0030170">
    <property type="term" value="F:pyridoxal phosphate binding"/>
    <property type="evidence" value="ECO:0007669"/>
    <property type="project" value="InterPro"/>
</dbReference>
<keyword evidence="7 11" id="KW-0456">Lyase</keyword>
<dbReference type="UniPathway" id="UPA00148"/>
<evidence type="ECO:0000259" key="10">
    <source>
        <dbReference type="Pfam" id="PF00155"/>
    </source>
</evidence>
<dbReference type="OrthoDB" id="9799304at2"/>
<dbReference type="InterPro" id="IPR015422">
    <property type="entry name" value="PyrdxlP-dep_Trfase_small"/>
</dbReference>